<protein>
    <submittedName>
        <fullName evidence="1">Uncharacterized protein</fullName>
    </submittedName>
</protein>
<accession>A0A2H4PRN4</accession>
<sequence length="141" mass="16417">MKILSEYMDFYDLQHRFGKSDRIWERNSDRYLLDADSQYVEPATAYIKYLDNWYELQGSTLIHMVDINPILEAPDTLTKLVDVAPIVVVIPNVGSQHIVYINPPVYKQTAILNFIENNAVRMHKEIEMFLIRKGAIRGNTN</sequence>
<dbReference type="GeneID" id="40097298"/>
<proteinExistence type="predicted"/>
<name>A0A2H4PRN4_9CAUD</name>
<dbReference type="Proteomes" id="UP000241842">
    <property type="component" value="Segment"/>
</dbReference>
<reference evidence="2" key="1">
    <citation type="submission" date="2017-10" db="EMBL/GenBank/DDBJ databases">
        <title>Isolation and characterization of a group of new proteus bacteriophages.</title>
        <authorList>
            <person name="Kozlova Y.N."/>
            <person name="Morozova V.V."/>
            <person name="Babkin I.V."/>
            <person name="Tikunova N.V."/>
            <person name="Bokovaya O.V."/>
            <person name="Shedko E.D."/>
        </authorList>
    </citation>
    <scope>NUCLEOTIDE SEQUENCE [LARGE SCALE GENOMIC DNA]</scope>
</reference>
<organism evidence="1 2">
    <name type="scientific">Proteus phage PM135</name>
    <dbReference type="NCBI Taxonomy" id="2048008"/>
    <lineage>
        <taxon>Viruses</taxon>
        <taxon>Duplodnaviria</taxon>
        <taxon>Heunggongvirae</taxon>
        <taxon>Uroviricota</taxon>
        <taxon>Caudoviricetes</taxon>
        <taxon>Demerecviridae</taxon>
        <taxon>Novosibvirus</taxon>
        <taxon>Novosibvirus PM135</taxon>
    </lineage>
</organism>
<dbReference type="KEGG" id="vg:40097298"/>
<dbReference type="EMBL" id="MG030347">
    <property type="protein sequence ID" value="ATW69961.1"/>
    <property type="molecule type" value="Genomic_DNA"/>
</dbReference>
<keyword evidence="2" id="KW-1185">Reference proteome</keyword>
<dbReference type="RefSeq" id="YP_009620645.1">
    <property type="nucleotide sequence ID" value="NC_042090.1"/>
</dbReference>
<evidence type="ECO:0000313" key="1">
    <source>
        <dbReference type="EMBL" id="ATW69961.1"/>
    </source>
</evidence>
<dbReference type="OrthoDB" id="7035at10239"/>
<evidence type="ECO:0000313" key="2">
    <source>
        <dbReference type="Proteomes" id="UP000241842"/>
    </source>
</evidence>